<proteinExistence type="predicted"/>
<protein>
    <submittedName>
        <fullName evidence="1">Uncharacterized protein</fullName>
    </submittedName>
</protein>
<dbReference type="EMBL" id="VUJU01002180">
    <property type="protein sequence ID" value="KAF0762271.1"/>
    <property type="molecule type" value="Genomic_DNA"/>
</dbReference>
<organism evidence="1 2">
    <name type="scientific">Aphis craccivora</name>
    <name type="common">Cowpea aphid</name>
    <dbReference type="NCBI Taxonomy" id="307492"/>
    <lineage>
        <taxon>Eukaryota</taxon>
        <taxon>Metazoa</taxon>
        <taxon>Ecdysozoa</taxon>
        <taxon>Arthropoda</taxon>
        <taxon>Hexapoda</taxon>
        <taxon>Insecta</taxon>
        <taxon>Pterygota</taxon>
        <taxon>Neoptera</taxon>
        <taxon>Paraneoptera</taxon>
        <taxon>Hemiptera</taxon>
        <taxon>Sternorrhyncha</taxon>
        <taxon>Aphidomorpha</taxon>
        <taxon>Aphidoidea</taxon>
        <taxon>Aphididae</taxon>
        <taxon>Aphidini</taxon>
        <taxon>Aphis</taxon>
        <taxon>Aphis</taxon>
    </lineage>
</organism>
<sequence>MFDKIYKEENNFVTKGSGWSLYSIDALQLRINIVNPLTGSTYDYYVWIDDILFWNVLLKVFQIPQDLVRLINLHSHSINQPYHFQRHSQYKTIFRPRRCPECIVLLSGNNVKNSILEFDILLLEFDCLLLIKDIEPLLPVTLEFYK</sequence>
<accession>A0A6G0YWZ3</accession>
<name>A0A6G0YWZ3_APHCR</name>
<evidence type="ECO:0000313" key="1">
    <source>
        <dbReference type="EMBL" id="KAF0762271.1"/>
    </source>
</evidence>
<gene>
    <name evidence="1" type="ORF">FWK35_00002799</name>
</gene>
<dbReference type="AlphaFoldDB" id="A0A6G0YWZ3"/>
<dbReference type="Proteomes" id="UP000478052">
    <property type="component" value="Unassembled WGS sequence"/>
</dbReference>
<evidence type="ECO:0000313" key="2">
    <source>
        <dbReference type="Proteomes" id="UP000478052"/>
    </source>
</evidence>
<keyword evidence="2" id="KW-1185">Reference proteome</keyword>
<reference evidence="1 2" key="1">
    <citation type="submission" date="2019-08" db="EMBL/GenBank/DDBJ databases">
        <title>Whole genome of Aphis craccivora.</title>
        <authorList>
            <person name="Voronova N.V."/>
            <person name="Shulinski R.S."/>
            <person name="Bandarenka Y.V."/>
            <person name="Zhorov D.G."/>
            <person name="Warner D."/>
        </authorList>
    </citation>
    <scope>NUCLEOTIDE SEQUENCE [LARGE SCALE GENOMIC DNA]</scope>
    <source>
        <strain evidence="1">180601</strain>
        <tissue evidence="1">Whole Body</tissue>
    </source>
</reference>
<comment type="caution">
    <text evidence="1">The sequence shown here is derived from an EMBL/GenBank/DDBJ whole genome shotgun (WGS) entry which is preliminary data.</text>
</comment>